<name>A0A7R9KZM3_9ACAR</name>
<reference evidence="1" key="1">
    <citation type="submission" date="2020-11" db="EMBL/GenBank/DDBJ databases">
        <authorList>
            <person name="Tran Van P."/>
        </authorList>
    </citation>
    <scope>NUCLEOTIDE SEQUENCE</scope>
</reference>
<sequence>MNQKIGYGDPMENSYQFGALCSAFCSSYQRSVAFNVVVVNAQNLKKAIQTLQTLSLLQMRSTPKKGDS</sequence>
<dbReference type="Proteomes" id="UP000759131">
    <property type="component" value="Unassembled WGS sequence"/>
</dbReference>
<dbReference type="EMBL" id="CAJPIZ010009147">
    <property type="protein sequence ID" value="CAG2111642.1"/>
    <property type="molecule type" value="Genomic_DNA"/>
</dbReference>
<proteinExistence type="predicted"/>
<dbReference type="EMBL" id="OC863722">
    <property type="protein sequence ID" value="CAD7631212.1"/>
    <property type="molecule type" value="Genomic_DNA"/>
</dbReference>
<gene>
    <name evidence="1" type="ORF">OSB1V03_LOCUS11621</name>
</gene>
<evidence type="ECO:0000313" key="2">
    <source>
        <dbReference type="Proteomes" id="UP000759131"/>
    </source>
</evidence>
<organism evidence="1">
    <name type="scientific">Medioppia subpectinata</name>
    <dbReference type="NCBI Taxonomy" id="1979941"/>
    <lineage>
        <taxon>Eukaryota</taxon>
        <taxon>Metazoa</taxon>
        <taxon>Ecdysozoa</taxon>
        <taxon>Arthropoda</taxon>
        <taxon>Chelicerata</taxon>
        <taxon>Arachnida</taxon>
        <taxon>Acari</taxon>
        <taxon>Acariformes</taxon>
        <taxon>Sarcoptiformes</taxon>
        <taxon>Oribatida</taxon>
        <taxon>Brachypylina</taxon>
        <taxon>Oppioidea</taxon>
        <taxon>Oppiidae</taxon>
        <taxon>Medioppia</taxon>
    </lineage>
</organism>
<accession>A0A7R9KZM3</accession>
<evidence type="ECO:0000313" key="1">
    <source>
        <dbReference type="EMBL" id="CAD7631212.1"/>
    </source>
</evidence>
<protein>
    <submittedName>
        <fullName evidence="1">Uncharacterized protein</fullName>
    </submittedName>
</protein>
<keyword evidence="2" id="KW-1185">Reference proteome</keyword>
<dbReference type="AlphaFoldDB" id="A0A7R9KZM3"/>